<reference evidence="1 2" key="1">
    <citation type="submission" date="2022-08" db="EMBL/GenBank/DDBJ databases">
        <title>Bacterial and archaeal communities from various locations to study Microbial Dark Matter (Phase II).</title>
        <authorList>
            <person name="Stepanauskas R."/>
        </authorList>
    </citation>
    <scope>NUCLEOTIDE SEQUENCE [LARGE SCALE GENOMIC DNA]</scope>
    <source>
        <strain evidence="1 2">PD1</strain>
    </source>
</reference>
<gene>
    <name evidence="1" type="ORF">M2350_000156</name>
</gene>
<evidence type="ECO:0000313" key="2">
    <source>
        <dbReference type="Proteomes" id="UP001204798"/>
    </source>
</evidence>
<accession>A0ABT2EIK4</accession>
<comment type="caution">
    <text evidence="1">The sequence shown here is derived from an EMBL/GenBank/DDBJ whole genome shotgun (WGS) entry which is preliminary data.</text>
</comment>
<dbReference type="InterPro" id="IPR046534">
    <property type="entry name" value="DUF6599"/>
</dbReference>
<protein>
    <submittedName>
        <fullName evidence="1">Uncharacterized protein</fullName>
    </submittedName>
</protein>
<dbReference type="Proteomes" id="UP001204798">
    <property type="component" value="Unassembled WGS sequence"/>
</dbReference>
<evidence type="ECO:0000313" key="1">
    <source>
        <dbReference type="EMBL" id="MCS3917759.1"/>
    </source>
</evidence>
<organism evidence="1 2">
    <name type="scientific">Candidatus Fervidibacter sacchari</name>
    <dbReference type="NCBI Taxonomy" id="1448929"/>
    <lineage>
        <taxon>Bacteria</taxon>
        <taxon>Candidatus Fervidibacterota</taxon>
        <taxon>Candidatus Fervidibacter</taxon>
    </lineage>
</organism>
<dbReference type="Pfam" id="PF20244">
    <property type="entry name" value="DUF6599"/>
    <property type="match status" value="1"/>
</dbReference>
<keyword evidence="2" id="KW-1185">Reference proteome</keyword>
<name>A0ABT2EIK4_9BACT</name>
<sequence>MVGFLANRLKKGMSEMKVWQILLGGLLLMTICGACENDRPILPTEVLGWKWDGKEEVYDRKTIFDYIDGMGEVYLAYNFRQVFVRRYEKPNQPRITVDLFDMGSPEDAFGVWTFERDGELVDIGQDADYAAGLLRFWKGRYFVAVWAEGESPELKEAILALGRKIADAIHEEGKRPELLNYLPPKGLDKNRIVFFRHILILNRHYFIADRDILNLSPKVEGVLAAYKVGKETMRFILIRYPSEKDAAKALETFGRAYLREGLSKGVVRTENKKWVAAQRFGRLLAIALDAPTQSQALNLIAQVSSRLKARQ</sequence>
<dbReference type="EMBL" id="JANUCP010000001">
    <property type="protein sequence ID" value="MCS3917759.1"/>
    <property type="molecule type" value="Genomic_DNA"/>
</dbReference>
<proteinExistence type="predicted"/>
<dbReference type="RefSeq" id="WP_259092246.1">
    <property type="nucleotide sequence ID" value="NZ_CP130454.1"/>
</dbReference>